<accession>A0A369M6R4</accession>
<dbReference type="SUPFAM" id="SSF56059">
    <property type="entry name" value="Glutathione synthetase ATP-binding domain-like"/>
    <property type="match status" value="1"/>
</dbReference>
<reference evidence="1 2" key="1">
    <citation type="journal article" date="2018" name="Elife">
        <title>Discovery and characterization of a prevalent human gut bacterial enzyme sufficient for the inactivation of a family of plant toxins.</title>
        <authorList>
            <person name="Koppel N."/>
            <person name="Bisanz J.E."/>
            <person name="Pandelia M.E."/>
            <person name="Turnbaugh P.J."/>
            <person name="Balskus E.P."/>
        </authorList>
    </citation>
    <scope>NUCLEOTIDE SEQUENCE [LARGE SCALE GENOMIC DNA]</scope>
    <source>
        <strain evidence="1 2">3C</strain>
    </source>
</reference>
<dbReference type="GeneID" id="78358653"/>
<dbReference type="EMBL" id="PPTS01000002">
    <property type="protein sequence ID" value="RDB66156.1"/>
    <property type="molecule type" value="Genomic_DNA"/>
</dbReference>
<sequence length="456" mass="52313">MSYNADYTREYFAIMESLQGDVPGRRAAYEYLQGSTAIVHHQVVAASFVPRLFDAQTYRIMKETAETAHRILVKVIEHYLADPAYRRAFDFDPRLEELILLPRGYDAVLPFARVDTFLDEDDGRIKFCEFNADGSSGMNENREITTSVAQSKTFEEFANRHHVEGCELFESWVDKFLDIYATYERRVENPRIAICDYLENGVVDEFHIYAGLFRQRGVECVVADVRDLRFDGEVLRDGEGRQVDAIWRRCVTNDVIDHWDESQQLIDAVRAAKVALIGSFAGHIVHDKQLFSVLFDERTTAFLDADEISFVEETVPLTAFLDDDHVNLPQIRENRCEWIIKPTDHYGADDVYAGESVTQEEWERLIDRFANGRAGHPFIVQRYIRPFKTETLPPDTGIDALPDDEVPFDPRPYNNLNGLYLYDGEFMGVFSRLGPQPTISKDKQGMTAATIWVGRG</sequence>
<dbReference type="GO" id="GO:0016874">
    <property type="term" value="F:ligase activity"/>
    <property type="evidence" value="ECO:0007669"/>
    <property type="project" value="UniProtKB-KW"/>
</dbReference>
<organism evidence="1 2">
    <name type="scientific">Gordonibacter pamelaeae</name>
    <dbReference type="NCBI Taxonomy" id="471189"/>
    <lineage>
        <taxon>Bacteria</taxon>
        <taxon>Bacillati</taxon>
        <taxon>Actinomycetota</taxon>
        <taxon>Coriobacteriia</taxon>
        <taxon>Eggerthellales</taxon>
        <taxon>Eggerthellaceae</taxon>
        <taxon>Gordonibacter</taxon>
    </lineage>
</organism>
<dbReference type="RefSeq" id="WP_015539909.1">
    <property type="nucleotide sequence ID" value="NZ_CABMMS010000002.1"/>
</dbReference>
<keyword evidence="1" id="KW-0436">Ligase</keyword>
<evidence type="ECO:0000313" key="1">
    <source>
        <dbReference type="EMBL" id="RDB66156.1"/>
    </source>
</evidence>
<dbReference type="OrthoDB" id="9771802at2"/>
<protein>
    <submittedName>
        <fullName evidence="1">Carboxylate--amine ligase</fullName>
    </submittedName>
</protein>
<keyword evidence="2" id="KW-1185">Reference proteome</keyword>
<comment type="caution">
    <text evidence="1">The sequence shown here is derived from an EMBL/GenBank/DDBJ whole genome shotgun (WGS) entry which is preliminary data.</text>
</comment>
<proteinExistence type="predicted"/>
<gene>
    <name evidence="1" type="ORF">C1877_02840</name>
</gene>
<evidence type="ECO:0000313" key="2">
    <source>
        <dbReference type="Proteomes" id="UP000254000"/>
    </source>
</evidence>
<dbReference type="AlphaFoldDB" id="A0A369M6R4"/>
<name>A0A369M6R4_9ACTN</name>
<dbReference type="Proteomes" id="UP000254000">
    <property type="component" value="Unassembled WGS sequence"/>
</dbReference>